<accession>A0A6I3SAY5</accession>
<proteinExistence type="predicted"/>
<dbReference type="GO" id="GO:0016226">
    <property type="term" value="P:iron-sulfur cluster assembly"/>
    <property type="evidence" value="ECO:0007669"/>
    <property type="project" value="TreeGrafter"/>
</dbReference>
<gene>
    <name evidence="1" type="ORF">GMD42_09795</name>
</gene>
<sequence length="304" mass="34011">MSMLELNSWTFSEEQDFVFVVVRGEDAENFLQGMLTQNVKTMGPTDARWTAACNHQGRTAATSLIVRIPNGFGMLMPKSIAQDEVDRLSKFILRSKVEIEILPEPITYFCSDDAKAIDRPCPALPRESMQAYVGDSVIIVRLPSNDAQGMHGKFVAIGKIPDDMYAPIKAHNRLARSLMEEGIALIEKPEVLEWLPQALNMDLIGGIAFNKGCYTGQEIISKTENLGKVKRRMFLGVARGVKDLDEGTEVFMENEPMGRVIQSDGEHFLFVLTYEYMDSELYVKDVPVEILPLPYEVTVPASVI</sequence>
<dbReference type="Gene3D" id="2.40.30.160">
    <property type="match status" value="1"/>
</dbReference>
<dbReference type="Proteomes" id="UP000462362">
    <property type="component" value="Unassembled WGS sequence"/>
</dbReference>
<dbReference type="Gene3D" id="3.30.70.1400">
    <property type="entry name" value="Aminomethyltransferase beta-barrel domains"/>
    <property type="match status" value="1"/>
</dbReference>
<dbReference type="PANTHER" id="PTHR22602:SF0">
    <property type="entry name" value="TRANSFERASE CAF17, MITOCHONDRIAL-RELATED"/>
    <property type="match status" value="1"/>
</dbReference>
<organism evidence="1 2">
    <name type="scientific">Parasutterella excrementihominis</name>
    <dbReference type="NCBI Taxonomy" id="487175"/>
    <lineage>
        <taxon>Bacteria</taxon>
        <taxon>Pseudomonadati</taxon>
        <taxon>Pseudomonadota</taxon>
        <taxon>Betaproteobacteria</taxon>
        <taxon>Burkholderiales</taxon>
        <taxon>Sutterellaceae</taxon>
        <taxon>Parasutterella</taxon>
    </lineage>
</organism>
<dbReference type="AlphaFoldDB" id="A0A6I3SAY5"/>
<dbReference type="EMBL" id="WNCL01000034">
    <property type="protein sequence ID" value="MTU43900.1"/>
    <property type="molecule type" value="Genomic_DNA"/>
</dbReference>
<reference evidence="1 2" key="1">
    <citation type="journal article" date="2019" name="Nat. Med.">
        <title>A library of human gut bacterial isolates paired with longitudinal multiomics data enables mechanistic microbiome research.</title>
        <authorList>
            <person name="Poyet M."/>
            <person name="Groussin M."/>
            <person name="Gibbons S.M."/>
            <person name="Avila-Pacheco J."/>
            <person name="Jiang X."/>
            <person name="Kearney S.M."/>
            <person name="Perrotta A.R."/>
            <person name="Berdy B."/>
            <person name="Zhao S."/>
            <person name="Lieberman T.D."/>
            <person name="Swanson P.K."/>
            <person name="Smith M."/>
            <person name="Roesemann S."/>
            <person name="Alexander J.E."/>
            <person name="Rich S.A."/>
            <person name="Livny J."/>
            <person name="Vlamakis H."/>
            <person name="Clish C."/>
            <person name="Bullock K."/>
            <person name="Deik A."/>
            <person name="Scott J."/>
            <person name="Pierce K.A."/>
            <person name="Xavier R.J."/>
            <person name="Alm E.J."/>
        </authorList>
    </citation>
    <scope>NUCLEOTIDE SEQUENCE [LARGE SCALE GENOMIC DNA]</scope>
    <source>
        <strain evidence="1 2">BIOML-A2</strain>
    </source>
</reference>
<name>A0A6I3SAY5_9BURK</name>
<dbReference type="PANTHER" id="PTHR22602">
    <property type="entry name" value="TRANSFERASE CAF17, MITOCHONDRIAL-RELATED"/>
    <property type="match status" value="1"/>
</dbReference>
<dbReference type="NCBIfam" id="TIGR03317">
    <property type="entry name" value="ygfZ_signature"/>
    <property type="match status" value="1"/>
</dbReference>
<dbReference type="SUPFAM" id="SSF103025">
    <property type="entry name" value="Folate-binding domain"/>
    <property type="match status" value="1"/>
</dbReference>
<evidence type="ECO:0000313" key="2">
    <source>
        <dbReference type="Proteomes" id="UP000462362"/>
    </source>
</evidence>
<dbReference type="InterPro" id="IPR017703">
    <property type="entry name" value="YgfZ/GCV_T_CS"/>
</dbReference>
<dbReference type="InterPro" id="IPR045179">
    <property type="entry name" value="YgfZ/GcvT"/>
</dbReference>
<dbReference type="RefSeq" id="WP_155165458.1">
    <property type="nucleotide sequence ID" value="NZ_CANTID010000017.1"/>
</dbReference>
<comment type="caution">
    <text evidence="1">The sequence shown here is derived from an EMBL/GenBank/DDBJ whole genome shotgun (WGS) entry which is preliminary data.</text>
</comment>
<evidence type="ECO:0000313" key="1">
    <source>
        <dbReference type="EMBL" id="MTU43900.1"/>
    </source>
</evidence>
<protein>
    <submittedName>
        <fullName evidence="1">Folate-binding protein</fullName>
    </submittedName>
</protein>